<dbReference type="InterPro" id="IPR026906">
    <property type="entry name" value="LRR_5"/>
</dbReference>
<feature type="region of interest" description="Disordered" evidence="11">
    <location>
        <begin position="374"/>
        <end position="397"/>
    </location>
</feature>
<evidence type="ECO:0000256" key="2">
    <source>
        <dbReference type="ARBA" id="ARBA00022527"/>
    </source>
</evidence>
<dbReference type="Pfam" id="PF13306">
    <property type="entry name" value="LRR_5"/>
    <property type="match status" value="3"/>
</dbReference>
<feature type="domain" description="Protein kinase" evidence="12">
    <location>
        <begin position="458"/>
        <end position="725"/>
    </location>
</feature>
<keyword evidence="2" id="KW-0723">Serine/threonine-protein kinase</keyword>
<accession>A0ABR2KR01</accession>
<sequence>MEIEIDGCLNISINEKDKSALVADSPKAKGVVLVPNAVNFKGQTYKIISIKTYAFSNCNIELLTFPENSKIISFKSGFLSMAHIKKLKIPNSFRELEDDWCKNLFDLVEIEISSKNTYFQYYQNNFLLGKSDGNSDKFDILHYARYDIKDAKIPSQIKIVKNYSFYQHDKLKSIVFPENSMLKKIPNDTFTFSTIQELFLPASVEEIGDACFSAVQNLVHVEVSSKNKHFQVFDKKYLLKKTKGTNTVLDSIIFDPNSSLECINYQAFAEISGPEKIVFPPSLKEIKERSFYNTEKLKDVEFLGESIKIGHDSFFLCDEMQNMFFPNATEIVFNDYPFKNLPQSVKIHVKRNAKLTGVDTKIHHDKINYIEEDSKPAKKEPIEKKRTRKVHSKAQDDKTDNDYVRYLRAHLSKYENVLSIEEFKQQGAKEDFENEDETQVKNKSNEEVFIGSEDEKFHKVVRKIGEGATCDVYKVIDKRTGRVMCKKIIKANHEEEMFNVMKNALKEIEVLLSINHPCICKAIGYNMQEEIPGQTEEEGNKTTIALFFELLPYKIKDVIDKNMMNNTLKARIAIEVAFGMSYIHSLGMIHRDLKLENIMLNCVLESKIIDFGLVRVQDLSGTSNSMTKGIGTLAYMSPEMMNDEDYDSKTDVYSYGIVLFVLFTGSLPKQSMKEKLSNTPIKFPQPSSNITQYCINLIKKCTSYKPNKRPSFDQIIQDMAKNSFELAKEIDFDIINSRYHELNRFKATHTINSSKK</sequence>
<dbReference type="InterPro" id="IPR011009">
    <property type="entry name" value="Kinase-like_dom_sf"/>
</dbReference>
<dbReference type="PANTHER" id="PTHR11042:SF160">
    <property type="entry name" value="EUKARYOTIC TRANSLATION INITIATION FACTOR 2-ALPHA KINASE 1"/>
    <property type="match status" value="1"/>
</dbReference>
<comment type="similarity">
    <text evidence="8">Belongs to the protein kinase superfamily. Ser/Thr protein kinase family. GCN2 subfamily.</text>
</comment>
<dbReference type="SMART" id="SM00220">
    <property type="entry name" value="S_TKc"/>
    <property type="match status" value="1"/>
</dbReference>
<dbReference type="Gene3D" id="3.80.10.10">
    <property type="entry name" value="Ribonuclease Inhibitor"/>
    <property type="match status" value="2"/>
</dbReference>
<evidence type="ECO:0000313" key="13">
    <source>
        <dbReference type="EMBL" id="KAK8892415.1"/>
    </source>
</evidence>
<dbReference type="SUPFAM" id="SSF56112">
    <property type="entry name" value="Protein kinase-like (PK-like)"/>
    <property type="match status" value="1"/>
</dbReference>
<keyword evidence="14" id="KW-1185">Reference proteome</keyword>
<proteinExistence type="inferred from homology"/>
<evidence type="ECO:0000256" key="8">
    <source>
        <dbReference type="ARBA" id="ARBA00037982"/>
    </source>
</evidence>
<dbReference type="InterPro" id="IPR008271">
    <property type="entry name" value="Ser/Thr_kinase_AS"/>
</dbReference>
<evidence type="ECO:0000256" key="10">
    <source>
        <dbReference type="ARBA" id="ARBA00048977"/>
    </source>
</evidence>
<feature type="compositionally biased region" description="Basic and acidic residues" evidence="11">
    <location>
        <begin position="374"/>
        <end position="384"/>
    </location>
</feature>
<keyword evidence="3" id="KW-0808">Transferase</keyword>
<dbReference type="PROSITE" id="PS50011">
    <property type="entry name" value="PROTEIN_KINASE_DOM"/>
    <property type="match status" value="1"/>
</dbReference>
<evidence type="ECO:0000256" key="4">
    <source>
        <dbReference type="ARBA" id="ARBA00022741"/>
    </source>
</evidence>
<name>A0ABR2KR01_9EUKA</name>
<dbReference type="InterPro" id="IPR032675">
    <property type="entry name" value="LRR_dom_sf"/>
</dbReference>
<keyword evidence="6" id="KW-0067">ATP-binding</keyword>
<evidence type="ECO:0000259" key="12">
    <source>
        <dbReference type="PROSITE" id="PS50011"/>
    </source>
</evidence>
<dbReference type="SUPFAM" id="SSF52058">
    <property type="entry name" value="L domain-like"/>
    <property type="match status" value="1"/>
</dbReference>
<evidence type="ECO:0000256" key="11">
    <source>
        <dbReference type="SAM" id="MobiDB-lite"/>
    </source>
</evidence>
<dbReference type="PROSITE" id="PS00108">
    <property type="entry name" value="PROTEIN_KINASE_ST"/>
    <property type="match status" value="1"/>
</dbReference>
<evidence type="ECO:0000256" key="9">
    <source>
        <dbReference type="ARBA" id="ARBA00048659"/>
    </source>
</evidence>
<gene>
    <name evidence="13" type="ORF">M9Y10_029642</name>
</gene>
<keyword evidence="5" id="KW-0418">Kinase</keyword>
<evidence type="ECO:0000256" key="6">
    <source>
        <dbReference type="ARBA" id="ARBA00022840"/>
    </source>
</evidence>
<comment type="caution">
    <text evidence="13">The sequence shown here is derived from an EMBL/GenBank/DDBJ whole genome shotgun (WGS) entry which is preliminary data.</text>
</comment>
<dbReference type="Proteomes" id="UP001470230">
    <property type="component" value="Unassembled WGS sequence"/>
</dbReference>
<protein>
    <recommendedName>
        <fullName evidence="1">non-specific serine/threonine protein kinase</fullName>
        <ecNumber evidence="1">2.7.11.1</ecNumber>
    </recommendedName>
</protein>
<evidence type="ECO:0000256" key="7">
    <source>
        <dbReference type="ARBA" id="ARBA00023193"/>
    </source>
</evidence>
<comment type="catalytic activity">
    <reaction evidence="10">
        <text>L-seryl-[protein] + ATP = O-phospho-L-seryl-[protein] + ADP + H(+)</text>
        <dbReference type="Rhea" id="RHEA:17989"/>
        <dbReference type="Rhea" id="RHEA-COMP:9863"/>
        <dbReference type="Rhea" id="RHEA-COMP:11604"/>
        <dbReference type="ChEBI" id="CHEBI:15378"/>
        <dbReference type="ChEBI" id="CHEBI:29999"/>
        <dbReference type="ChEBI" id="CHEBI:30616"/>
        <dbReference type="ChEBI" id="CHEBI:83421"/>
        <dbReference type="ChEBI" id="CHEBI:456216"/>
        <dbReference type="EC" id="2.7.11.1"/>
    </reaction>
    <physiologicalReaction direction="left-to-right" evidence="10">
        <dbReference type="Rhea" id="RHEA:17990"/>
    </physiologicalReaction>
</comment>
<dbReference type="PANTHER" id="PTHR11042">
    <property type="entry name" value="EUKARYOTIC TRANSLATION INITIATION FACTOR 2-ALPHA KINASE EIF2-ALPHA KINASE -RELATED"/>
    <property type="match status" value="1"/>
</dbReference>
<keyword evidence="7" id="KW-0652">Protein synthesis inhibitor</keyword>
<comment type="catalytic activity">
    <reaction evidence="9">
        <text>L-threonyl-[protein] + ATP = O-phospho-L-threonyl-[protein] + ADP + H(+)</text>
        <dbReference type="Rhea" id="RHEA:46608"/>
        <dbReference type="Rhea" id="RHEA-COMP:11060"/>
        <dbReference type="Rhea" id="RHEA-COMP:11605"/>
        <dbReference type="ChEBI" id="CHEBI:15378"/>
        <dbReference type="ChEBI" id="CHEBI:30013"/>
        <dbReference type="ChEBI" id="CHEBI:30616"/>
        <dbReference type="ChEBI" id="CHEBI:61977"/>
        <dbReference type="ChEBI" id="CHEBI:456216"/>
        <dbReference type="EC" id="2.7.11.1"/>
    </reaction>
    <physiologicalReaction direction="left-to-right" evidence="9">
        <dbReference type="Rhea" id="RHEA:46609"/>
    </physiologicalReaction>
</comment>
<organism evidence="13 14">
    <name type="scientific">Tritrichomonas musculus</name>
    <dbReference type="NCBI Taxonomy" id="1915356"/>
    <lineage>
        <taxon>Eukaryota</taxon>
        <taxon>Metamonada</taxon>
        <taxon>Parabasalia</taxon>
        <taxon>Tritrichomonadida</taxon>
        <taxon>Tritrichomonadidae</taxon>
        <taxon>Tritrichomonas</taxon>
    </lineage>
</organism>
<evidence type="ECO:0000256" key="3">
    <source>
        <dbReference type="ARBA" id="ARBA00022679"/>
    </source>
</evidence>
<dbReference type="InterPro" id="IPR000719">
    <property type="entry name" value="Prot_kinase_dom"/>
</dbReference>
<dbReference type="EC" id="2.7.11.1" evidence="1"/>
<dbReference type="Gene3D" id="1.10.510.10">
    <property type="entry name" value="Transferase(Phosphotransferase) domain 1"/>
    <property type="match status" value="1"/>
</dbReference>
<keyword evidence="4" id="KW-0547">Nucleotide-binding</keyword>
<dbReference type="Pfam" id="PF00069">
    <property type="entry name" value="Pkinase"/>
    <property type="match status" value="1"/>
</dbReference>
<reference evidence="13 14" key="1">
    <citation type="submission" date="2024-04" db="EMBL/GenBank/DDBJ databases">
        <title>Tritrichomonas musculus Genome.</title>
        <authorList>
            <person name="Alves-Ferreira E."/>
            <person name="Grigg M."/>
            <person name="Lorenzi H."/>
            <person name="Galac M."/>
        </authorList>
    </citation>
    <scope>NUCLEOTIDE SEQUENCE [LARGE SCALE GENOMIC DNA]</scope>
    <source>
        <strain evidence="13 14">EAF2021</strain>
    </source>
</reference>
<evidence type="ECO:0000256" key="5">
    <source>
        <dbReference type="ARBA" id="ARBA00022777"/>
    </source>
</evidence>
<evidence type="ECO:0000256" key="1">
    <source>
        <dbReference type="ARBA" id="ARBA00012513"/>
    </source>
</evidence>
<evidence type="ECO:0000313" key="14">
    <source>
        <dbReference type="Proteomes" id="UP001470230"/>
    </source>
</evidence>
<dbReference type="InterPro" id="IPR050339">
    <property type="entry name" value="CC_SR_Kinase"/>
</dbReference>
<dbReference type="EMBL" id="JAPFFF010000004">
    <property type="protein sequence ID" value="KAK8892415.1"/>
    <property type="molecule type" value="Genomic_DNA"/>
</dbReference>